<dbReference type="OrthoDB" id="1123156at2"/>
<name>A0A434AFT9_9BACT</name>
<dbReference type="AlphaFoldDB" id="A0A434AFT9"/>
<protein>
    <submittedName>
        <fullName evidence="2">Uncharacterized protein</fullName>
    </submittedName>
</protein>
<dbReference type="Proteomes" id="UP000282985">
    <property type="component" value="Unassembled WGS sequence"/>
</dbReference>
<feature type="transmembrane region" description="Helical" evidence="1">
    <location>
        <begin position="6"/>
        <end position="26"/>
    </location>
</feature>
<keyword evidence="1" id="KW-1133">Transmembrane helix</keyword>
<keyword evidence="1" id="KW-0472">Membrane</keyword>
<proteinExistence type="predicted"/>
<comment type="caution">
    <text evidence="2">The sequence shown here is derived from an EMBL/GenBank/DDBJ whole genome shotgun (WGS) entry which is preliminary data.</text>
</comment>
<evidence type="ECO:0000313" key="3">
    <source>
        <dbReference type="Proteomes" id="UP000282985"/>
    </source>
</evidence>
<gene>
    <name evidence="2" type="ORF">DLK05_14265</name>
</gene>
<organism evidence="2 3">
    <name type="scientific">Ancylomarina longa</name>
    <dbReference type="NCBI Taxonomy" id="2487017"/>
    <lineage>
        <taxon>Bacteria</taxon>
        <taxon>Pseudomonadati</taxon>
        <taxon>Bacteroidota</taxon>
        <taxon>Bacteroidia</taxon>
        <taxon>Marinilabiliales</taxon>
        <taxon>Marinifilaceae</taxon>
        <taxon>Ancylomarina</taxon>
    </lineage>
</organism>
<sequence>MIIKVLLLTVVILGIAFAGFAISILIKKNGRFPELHIGANKDLKKRGIACATSQDKMEQLKVNKTIHLKQLTIIDKEFESL</sequence>
<keyword evidence="3" id="KW-1185">Reference proteome</keyword>
<evidence type="ECO:0000313" key="2">
    <source>
        <dbReference type="EMBL" id="RUT73239.1"/>
    </source>
</evidence>
<accession>A0A434AFT9</accession>
<dbReference type="RefSeq" id="WP_127344643.1">
    <property type="nucleotide sequence ID" value="NZ_RJJX01000025.1"/>
</dbReference>
<keyword evidence="1" id="KW-0812">Transmembrane</keyword>
<reference evidence="2 3" key="1">
    <citation type="submission" date="2018-11" db="EMBL/GenBank/DDBJ databases">
        <title>Parancylomarina longa gen. nov., sp. nov., isolated from sediments of southern Okinawa.</title>
        <authorList>
            <person name="Fu T."/>
        </authorList>
    </citation>
    <scope>NUCLEOTIDE SEQUENCE [LARGE SCALE GENOMIC DNA]</scope>
    <source>
        <strain evidence="2 3">T3-2 S1-C</strain>
    </source>
</reference>
<dbReference type="EMBL" id="RJJX01000025">
    <property type="protein sequence ID" value="RUT73239.1"/>
    <property type="molecule type" value="Genomic_DNA"/>
</dbReference>
<evidence type="ECO:0000256" key="1">
    <source>
        <dbReference type="SAM" id="Phobius"/>
    </source>
</evidence>